<feature type="transmembrane region" description="Helical" evidence="8">
    <location>
        <begin position="116"/>
        <end position="138"/>
    </location>
</feature>
<protein>
    <recommendedName>
        <fullName evidence="11">Glycosyltransferase RgtA/B/C/D-like domain-containing protein</fullName>
    </recommendedName>
</protein>
<feature type="transmembrane region" description="Helical" evidence="8">
    <location>
        <begin position="343"/>
        <end position="361"/>
    </location>
</feature>
<keyword evidence="10" id="KW-1185">Reference proteome</keyword>
<dbReference type="EMBL" id="CP125942">
    <property type="protein sequence ID" value="XAO45734.1"/>
    <property type="molecule type" value="Genomic_DNA"/>
</dbReference>
<gene>
    <name evidence="9" type="ORF">QMQ05_15565</name>
</gene>
<dbReference type="Proteomes" id="UP001486888">
    <property type="component" value="Chromosome"/>
</dbReference>
<keyword evidence="2" id="KW-1003">Cell membrane</keyword>
<evidence type="ECO:0000256" key="5">
    <source>
        <dbReference type="ARBA" id="ARBA00022692"/>
    </source>
</evidence>
<organism evidence="9 10">
    <name type="scientific">Glutamicibacter ectropisis</name>
    <dbReference type="NCBI Taxonomy" id="3046593"/>
    <lineage>
        <taxon>Bacteria</taxon>
        <taxon>Bacillati</taxon>
        <taxon>Actinomycetota</taxon>
        <taxon>Actinomycetes</taxon>
        <taxon>Micrococcales</taxon>
        <taxon>Micrococcaceae</taxon>
        <taxon>Glutamicibacter</taxon>
    </lineage>
</organism>
<dbReference type="PANTHER" id="PTHR33908:SF11">
    <property type="entry name" value="MEMBRANE PROTEIN"/>
    <property type="match status" value="1"/>
</dbReference>
<keyword evidence="4" id="KW-0808">Transferase</keyword>
<evidence type="ECO:0000313" key="9">
    <source>
        <dbReference type="EMBL" id="XAO45734.1"/>
    </source>
</evidence>
<dbReference type="PANTHER" id="PTHR33908">
    <property type="entry name" value="MANNOSYLTRANSFERASE YKCB-RELATED"/>
    <property type="match status" value="1"/>
</dbReference>
<keyword evidence="5 8" id="KW-0812">Transmembrane</keyword>
<accession>A0AAU6WDY3</accession>
<dbReference type="AlphaFoldDB" id="A0AAU6WDY3"/>
<feature type="transmembrane region" description="Helical" evidence="8">
    <location>
        <begin position="220"/>
        <end position="237"/>
    </location>
</feature>
<keyword evidence="3" id="KW-0328">Glycosyltransferase</keyword>
<evidence type="ECO:0000256" key="4">
    <source>
        <dbReference type="ARBA" id="ARBA00022679"/>
    </source>
</evidence>
<dbReference type="KEGG" id="gey:QMQ05_15565"/>
<keyword evidence="7 8" id="KW-0472">Membrane</keyword>
<feature type="transmembrane region" description="Helical" evidence="8">
    <location>
        <begin position="89"/>
        <end position="110"/>
    </location>
</feature>
<reference evidence="9 10" key="1">
    <citation type="submission" date="2023-05" db="EMBL/GenBank/DDBJ databases">
        <title>Glutamicibacter sp. B1, complete genome.</title>
        <authorList>
            <person name="Long Y.H."/>
            <person name="Fang T."/>
            <person name="Li X.Y."/>
        </authorList>
    </citation>
    <scope>NUCLEOTIDE SEQUENCE [LARGE SCALE GENOMIC DNA]</scope>
    <source>
        <strain evidence="9 10">B1</strain>
    </source>
</reference>
<proteinExistence type="predicted"/>
<comment type="subcellular location">
    <subcellularLocation>
        <location evidence="1">Cell membrane</location>
        <topology evidence="1">Multi-pass membrane protein</topology>
    </subcellularLocation>
</comment>
<evidence type="ECO:0000256" key="1">
    <source>
        <dbReference type="ARBA" id="ARBA00004651"/>
    </source>
</evidence>
<feature type="transmembrane region" description="Helical" evidence="8">
    <location>
        <begin position="244"/>
        <end position="264"/>
    </location>
</feature>
<sequence>MSSSSAAATAPVAPVRSALRGWRRAWQLLDAPPEDRKVPGTLLIAGFVLAVSLGASVYTVSTGWALAYSDAQSHLTIARRIVDSMAPGFAQLGTVWLPVPHLLLVPLVQLDPLFHSGWAAALLGSFSLAGTAAGLYRIVARLGIGRAGRLAMVLMLVANPSVLYLYTTALTEPVLLLFLVAALAGLTRWALGTRRMSAGELAIFAGLPTAAAMLSRYEGWMLALTGTIFVILVTIRRTRSLRQVMIMGAGFAWIPALSVLWWLAYNWGIYGDPLEFMFGQYSASAQQSSISGSGLLPTKGNLGLTLVTFHASVLGTAGTLLLVLAGAGLLLAAYRWRLSTAGLVFWLTASAYVFAVLSMYMGQTAINNAHSLPSTWWNNRFAMTAMPLYLVAAALAVDRVFARFPAHRARAVLAGMLLVATVLQANWWANGPIARVPVLAEAQMSRDSTRYSTEAARWLSEHYDGGSVLIDESARGNSVIPLLGIDISQIYLRASGDLFDQALANPAAHARWILLNVEEEGSAINSGPVDLVDQALTRLPAVRAHYHTVYSSPTHAVLQRND</sequence>
<dbReference type="GO" id="GO:0005886">
    <property type="term" value="C:plasma membrane"/>
    <property type="evidence" value="ECO:0007669"/>
    <property type="project" value="UniProtKB-SubCell"/>
</dbReference>
<evidence type="ECO:0000256" key="6">
    <source>
        <dbReference type="ARBA" id="ARBA00022989"/>
    </source>
</evidence>
<feature type="transmembrane region" description="Helical" evidence="8">
    <location>
        <begin position="150"/>
        <end position="167"/>
    </location>
</feature>
<dbReference type="RefSeq" id="WP_345471494.1">
    <property type="nucleotide sequence ID" value="NZ_CP125942.1"/>
</dbReference>
<feature type="transmembrane region" description="Helical" evidence="8">
    <location>
        <begin position="409"/>
        <end position="429"/>
    </location>
</feature>
<keyword evidence="6 8" id="KW-1133">Transmembrane helix</keyword>
<feature type="transmembrane region" description="Helical" evidence="8">
    <location>
        <begin position="309"/>
        <end position="331"/>
    </location>
</feature>
<evidence type="ECO:0000256" key="2">
    <source>
        <dbReference type="ARBA" id="ARBA00022475"/>
    </source>
</evidence>
<evidence type="ECO:0000256" key="3">
    <source>
        <dbReference type="ARBA" id="ARBA00022676"/>
    </source>
</evidence>
<evidence type="ECO:0008006" key="11">
    <source>
        <dbReference type="Google" id="ProtNLM"/>
    </source>
</evidence>
<evidence type="ECO:0000256" key="8">
    <source>
        <dbReference type="SAM" id="Phobius"/>
    </source>
</evidence>
<dbReference type="GO" id="GO:0009103">
    <property type="term" value="P:lipopolysaccharide biosynthetic process"/>
    <property type="evidence" value="ECO:0007669"/>
    <property type="project" value="UniProtKB-ARBA"/>
</dbReference>
<dbReference type="GO" id="GO:0016763">
    <property type="term" value="F:pentosyltransferase activity"/>
    <property type="evidence" value="ECO:0007669"/>
    <property type="project" value="TreeGrafter"/>
</dbReference>
<feature type="transmembrane region" description="Helical" evidence="8">
    <location>
        <begin position="173"/>
        <end position="191"/>
    </location>
</feature>
<dbReference type="InterPro" id="IPR050297">
    <property type="entry name" value="LipidA_mod_glycosyltrf_83"/>
</dbReference>
<name>A0AAU6WDY3_9MICC</name>
<feature type="transmembrane region" description="Helical" evidence="8">
    <location>
        <begin position="381"/>
        <end position="397"/>
    </location>
</feature>
<feature type="transmembrane region" description="Helical" evidence="8">
    <location>
        <begin position="41"/>
        <end position="68"/>
    </location>
</feature>
<evidence type="ECO:0000313" key="10">
    <source>
        <dbReference type="Proteomes" id="UP001486888"/>
    </source>
</evidence>
<evidence type="ECO:0000256" key="7">
    <source>
        <dbReference type="ARBA" id="ARBA00023136"/>
    </source>
</evidence>
<feature type="transmembrane region" description="Helical" evidence="8">
    <location>
        <begin position="198"/>
        <end position="214"/>
    </location>
</feature>